<keyword evidence="4 9" id="KW-0808">Transferase</keyword>
<dbReference type="GO" id="GO:0005743">
    <property type="term" value="C:mitochondrial inner membrane"/>
    <property type="evidence" value="ECO:0007669"/>
    <property type="project" value="TreeGrafter"/>
</dbReference>
<keyword evidence="10" id="KW-1185">Reference proteome</keyword>
<dbReference type="Pfam" id="PF01040">
    <property type="entry name" value="UbiA"/>
    <property type="match status" value="1"/>
</dbReference>
<dbReference type="Gene3D" id="1.20.120.1780">
    <property type="entry name" value="UbiA prenyltransferase"/>
    <property type="match status" value="1"/>
</dbReference>
<evidence type="ECO:0000313" key="10">
    <source>
        <dbReference type="Proteomes" id="UP000308652"/>
    </source>
</evidence>
<comment type="cofactor">
    <cofactor evidence="1">
        <name>Mg(2+)</name>
        <dbReference type="ChEBI" id="CHEBI:18420"/>
    </cofactor>
</comment>
<keyword evidence="5 8" id="KW-0812">Transmembrane</keyword>
<dbReference type="PROSITE" id="PS00943">
    <property type="entry name" value="UBIA"/>
    <property type="match status" value="1"/>
</dbReference>
<evidence type="ECO:0000256" key="8">
    <source>
        <dbReference type="SAM" id="Phobius"/>
    </source>
</evidence>
<dbReference type="InterPro" id="IPR000537">
    <property type="entry name" value="UbiA_prenyltransferase"/>
</dbReference>
<feature type="transmembrane region" description="Helical" evidence="8">
    <location>
        <begin position="133"/>
        <end position="154"/>
    </location>
</feature>
<evidence type="ECO:0000256" key="2">
    <source>
        <dbReference type="ARBA" id="ARBA00004141"/>
    </source>
</evidence>
<feature type="transmembrane region" description="Helical" evidence="8">
    <location>
        <begin position="102"/>
        <end position="121"/>
    </location>
</feature>
<dbReference type="Gene3D" id="1.10.357.140">
    <property type="entry name" value="UbiA prenyltransferase"/>
    <property type="match status" value="1"/>
</dbReference>
<feature type="transmembrane region" description="Helical" evidence="8">
    <location>
        <begin position="64"/>
        <end position="90"/>
    </location>
</feature>
<organism evidence="9 10">
    <name type="scientific">Crucibulum laeve</name>
    <dbReference type="NCBI Taxonomy" id="68775"/>
    <lineage>
        <taxon>Eukaryota</taxon>
        <taxon>Fungi</taxon>
        <taxon>Dikarya</taxon>
        <taxon>Basidiomycota</taxon>
        <taxon>Agaricomycotina</taxon>
        <taxon>Agaricomycetes</taxon>
        <taxon>Agaricomycetidae</taxon>
        <taxon>Agaricales</taxon>
        <taxon>Agaricineae</taxon>
        <taxon>Nidulariaceae</taxon>
        <taxon>Crucibulum</taxon>
    </lineage>
</organism>
<feature type="transmembrane region" description="Helical" evidence="8">
    <location>
        <begin position="12"/>
        <end position="31"/>
    </location>
</feature>
<gene>
    <name evidence="9" type="ORF">BDQ12DRAFT_635548</name>
</gene>
<dbReference type="EMBL" id="ML213625">
    <property type="protein sequence ID" value="TFK35065.1"/>
    <property type="molecule type" value="Genomic_DNA"/>
</dbReference>
<keyword evidence="6 8" id="KW-1133">Transmembrane helix</keyword>
<dbReference type="GO" id="GO:0006744">
    <property type="term" value="P:ubiquinone biosynthetic process"/>
    <property type="evidence" value="ECO:0007669"/>
    <property type="project" value="TreeGrafter"/>
</dbReference>
<feature type="transmembrane region" description="Helical" evidence="8">
    <location>
        <begin position="201"/>
        <end position="223"/>
    </location>
</feature>
<evidence type="ECO:0000256" key="6">
    <source>
        <dbReference type="ARBA" id="ARBA00022989"/>
    </source>
</evidence>
<protein>
    <submittedName>
        <fullName evidence="9">UbiA prenyltransferase family</fullName>
    </submittedName>
</protein>
<comment type="subcellular location">
    <subcellularLocation>
        <location evidence="2">Membrane</location>
        <topology evidence="2">Multi-pass membrane protein</topology>
    </subcellularLocation>
</comment>
<accession>A0A5C3LQI2</accession>
<dbReference type="FunFam" id="1.20.120.1780:FF:000001">
    <property type="entry name" value="4-hydroxybenzoate octaprenyltransferase"/>
    <property type="match status" value="1"/>
</dbReference>
<dbReference type="OrthoDB" id="18170at2759"/>
<dbReference type="InterPro" id="IPR044878">
    <property type="entry name" value="UbiA_sf"/>
</dbReference>
<evidence type="ECO:0000256" key="4">
    <source>
        <dbReference type="ARBA" id="ARBA00022679"/>
    </source>
</evidence>
<dbReference type="STRING" id="68775.A0A5C3LQI2"/>
<keyword evidence="7 8" id="KW-0472">Membrane</keyword>
<evidence type="ECO:0000256" key="3">
    <source>
        <dbReference type="ARBA" id="ARBA00005985"/>
    </source>
</evidence>
<dbReference type="GO" id="GO:0016765">
    <property type="term" value="F:transferase activity, transferring alkyl or aryl (other than methyl) groups"/>
    <property type="evidence" value="ECO:0007669"/>
    <property type="project" value="InterPro"/>
</dbReference>
<dbReference type="PANTHER" id="PTHR11048">
    <property type="entry name" value="PRENYLTRANSFERASES"/>
    <property type="match status" value="1"/>
</dbReference>
<evidence type="ECO:0000256" key="1">
    <source>
        <dbReference type="ARBA" id="ARBA00001946"/>
    </source>
</evidence>
<dbReference type="InterPro" id="IPR039653">
    <property type="entry name" value="Prenyltransferase"/>
</dbReference>
<proteinExistence type="inferred from homology"/>
<feature type="transmembrane region" description="Helical" evidence="8">
    <location>
        <begin position="175"/>
        <end position="195"/>
    </location>
</feature>
<evidence type="ECO:0000256" key="5">
    <source>
        <dbReference type="ARBA" id="ARBA00022692"/>
    </source>
</evidence>
<evidence type="ECO:0000313" key="9">
    <source>
        <dbReference type="EMBL" id="TFK35065.1"/>
    </source>
</evidence>
<comment type="similarity">
    <text evidence="3">Belongs to the UbiA prenyltransferase family.</text>
</comment>
<reference evidence="9 10" key="1">
    <citation type="journal article" date="2019" name="Nat. Ecol. Evol.">
        <title>Megaphylogeny resolves global patterns of mushroom evolution.</title>
        <authorList>
            <person name="Varga T."/>
            <person name="Krizsan K."/>
            <person name="Foldi C."/>
            <person name="Dima B."/>
            <person name="Sanchez-Garcia M."/>
            <person name="Sanchez-Ramirez S."/>
            <person name="Szollosi G.J."/>
            <person name="Szarkandi J.G."/>
            <person name="Papp V."/>
            <person name="Albert L."/>
            <person name="Andreopoulos W."/>
            <person name="Angelini C."/>
            <person name="Antonin V."/>
            <person name="Barry K.W."/>
            <person name="Bougher N.L."/>
            <person name="Buchanan P."/>
            <person name="Buyck B."/>
            <person name="Bense V."/>
            <person name="Catcheside P."/>
            <person name="Chovatia M."/>
            <person name="Cooper J."/>
            <person name="Damon W."/>
            <person name="Desjardin D."/>
            <person name="Finy P."/>
            <person name="Geml J."/>
            <person name="Haridas S."/>
            <person name="Hughes K."/>
            <person name="Justo A."/>
            <person name="Karasinski D."/>
            <person name="Kautmanova I."/>
            <person name="Kiss B."/>
            <person name="Kocsube S."/>
            <person name="Kotiranta H."/>
            <person name="LaButti K.M."/>
            <person name="Lechner B.E."/>
            <person name="Liimatainen K."/>
            <person name="Lipzen A."/>
            <person name="Lukacs Z."/>
            <person name="Mihaltcheva S."/>
            <person name="Morgado L.N."/>
            <person name="Niskanen T."/>
            <person name="Noordeloos M.E."/>
            <person name="Ohm R.A."/>
            <person name="Ortiz-Santana B."/>
            <person name="Ovrebo C."/>
            <person name="Racz N."/>
            <person name="Riley R."/>
            <person name="Savchenko A."/>
            <person name="Shiryaev A."/>
            <person name="Soop K."/>
            <person name="Spirin V."/>
            <person name="Szebenyi C."/>
            <person name="Tomsovsky M."/>
            <person name="Tulloss R.E."/>
            <person name="Uehling J."/>
            <person name="Grigoriev I.V."/>
            <person name="Vagvolgyi C."/>
            <person name="Papp T."/>
            <person name="Martin F.M."/>
            <person name="Miettinen O."/>
            <person name="Hibbett D.S."/>
            <person name="Nagy L.G."/>
        </authorList>
    </citation>
    <scope>NUCLEOTIDE SEQUENCE [LARGE SCALE GENOMIC DNA]</scope>
    <source>
        <strain evidence="9 10">CBS 166.37</strain>
    </source>
</reference>
<dbReference type="Proteomes" id="UP000308652">
    <property type="component" value="Unassembled WGS sequence"/>
</dbReference>
<sequence>MAAYSVVLPLKTLMFYSVAGIIAGTLVHSAACVWNDICDIEFDRQVERTKTRPLVTGAVSVKGAYILLFVLLAPSLLMLTVAILGLIGIFPLHGSYPFMKRWTWWPQIALGITMNWGYFVAWTAVCMKVKWNVVPVFFIGTICWSVVYDTIYACQDRKDDIRAGVKSTALLFGNRVRQILILFAVTFVACMYFAGHANHHGWIFIVISVGSACAFFIWQFYVWRVDDGSDCMAKFKANGEIGYAIWLGMALDYYYIHQSLV</sequence>
<dbReference type="AlphaFoldDB" id="A0A5C3LQI2"/>
<name>A0A5C3LQI2_9AGAR</name>
<evidence type="ECO:0000256" key="7">
    <source>
        <dbReference type="ARBA" id="ARBA00023136"/>
    </source>
</evidence>
<dbReference type="InterPro" id="IPR030470">
    <property type="entry name" value="UbiA_prenylTrfase_CS"/>
</dbReference>
<dbReference type="CDD" id="cd13959">
    <property type="entry name" value="PT_UbiA_COQ2"/>
    <property type="match status" value="1"/>
</dbReference>
<dbReference type="PANTHER" id="PTHR11048:SF28">
    <property type="entry name" value="4-HYDROXYBENZOATE POLYPRENYLTRANSFERASE, MITOCHONDRIAL"/>
    <property type="match status" value="1"/>
</dbReference>